<sequence length="134" mass="15470">MHGVDVEKRISELLDEFQLFTPPFQQHIISIEEILPKTPICVMPEDMRRIVASARLGDRNIVLSTRRRIKFDTTITAKVDPAAKAFLDEMISLGIFENKSEAIRVAIYLLREVFEKAIQQKRAELDNFNNEGRI</sequence>
<evidence type="ECO:0000313" key="2">
    <source>
        <dbReference type="Proteomes" id="UP000003929"/>
    </source>
</evidence>
<dbReference type="GO" id="GO:0003677">
    <property type="term" value="F:DNA binding"/>
    <property type="evidence" value="ECO:0007669"/>
    <property type="project" value="UniProtKB-KW"/>
</dbReference>
<gene>
    <name evidence="1" type="primary">35-134</name>
</gene>
<keyword evidence="1" id="KW-0238">DNA-binding</keyword>
<reference evidence="1 2" key="1">
    <citation type="journal article" date="2012" name="Proc. Natl. Acad. Sci. U.S.A.">
        <title>Archaeal virus with exceptional virion architecture and the largest single-stranded DNA genome.</title>
        <authorList>
            <person name="Mochizuki T."/>
            <person name="Krupovic M."/>
            <person name="Pehau-Arnaudet G."/>
            <person name="Sako Y."/>
            <person name="Forterre P."/>
            <person name="Prangishvili D."/>
        </authorList>
    </citation>
    <scope>NUCLEOTIDE SEQUENCE [LARGE SCALE GENOMIC DNA]</scope>
</reference>
<name>J7Q328_9VIRU</name>
<keyword evidence="2" id="KW-1185">Reference proteome</keyword>
<dbReference type="EMBL" id="HE681887">
    <property type="protein sequence ID" value="CCG27848.1"/>
    <property type="molecule type" value="Genomic_DNA"/>
</dbReference>
<dbReference type="RefSeq" id="YP_009666080.1">
    <property type="nucleotide sequence ID" value="NC_043427.1"/>
</dbReference>
<dbReference type="KEGG" id="vg:40526263"/>
<proteinExistence type="predicted"/>
<dbReference type="GeneID" id="40526263"/>
<dbReference type="Proteomes" id="UP000003929">
    <property type="component" value="Segment"/>
</dbReference>
<protein>
    <submittedName>
        <fullName evidence="1">Hypothetical RHH DNA-binding protein</fullName>
    </submittedName>
</protein>
<accession>J7Q328</accession>
<organism evidence="1 2">
    <name type="scientific">Alphaspiravirus yamagawaense</name>
    <dbReference type="NCBI Taxonomy" id="1157339"/>
    <lineage>
        <taxon>Viruses</taxon>
        <taxon>Viruses incertae sedis</taxon>
        <taxon>Spiraviridae</taxon>
        <taxon>Alphaspiravirus</taxon>
    </lineage>
</organism>
<evidence type="ECO:0000313" key="1">
    <source>
        <dbReference type="EMBL" id="CCG27848.1"/>
    </source>
</evidence>